<accession>A0AA86P8X7</accession>
<protein>
    <submittedName>
        <fullName evidence="2">Hypothetical_protein</fullName>
    </submittedName>
</protein>
<evidence type="ECO:0000313" key="3">
    <source>
        <dbReference type="Proteomes" id="UP001642409"/>
    </source>
</evidence>
<evidence type="ECO:0000313" key="1">
    <source>
        <dbReference type="EMBL" id="CAI9934304.1"/>
    </source>
</evidence>
<reference evidence="2 3" key="2">
    <citation type="submission" date="2024-07" db="EMBL/GenBank/DDBJ databases">
        <authorList>
            <person name="Akdeniz Z."/>
        </authorList>
    </citation>
    <scope>NUCLEOTIDE SEQUENCE [LARGE SCALE GENOMIC DNA]</scope>
</reference>
<proteinExistence type="predicted"/>
<reference evidence="1" key="1">
    <citation type="submission" date="2023-06" db="EMBL/GenBank/DDBJ databases">
        <authorList>
            <person name="Kurt Z."/>
        </authorList>
    </citation>
    <scope>NUCLEOTIDE SEQUENCE</scope>
</reference>
<name>A0AA86P8X7_9EUKA</name>
<gene>
    <name evidence="1" type="ORF">HINF_LOCUS21949</name>
    <name evidence="2" type="ORF">HINF_LOCUS28047</name>
</gene>
<sequence length="105" mass="12551">MSGTSRKLSLSFIYHALSFTSQQLVQISTIWFYISSYYEICLERTIKELLKIQRLILKFIMIKNEHLSQPVQFLSRCNDNRFQPTDVNWVVPWAREPNHLRSNDQ</sequence>
<dbReference type="AlphaFoldDB" id="A0AA86P8X7"/>
<dbReference type="EMBL" id="CAXDID020000088">
    <property type="protein sequence ID" value="CAL6021185.1"/>
    <property type="molecule type" value="Genomic_DNA"/>
</dbReference>
<organism evidence="1">
    <name type="scientific">Hexamita inflata</name>
    <dbReference type="NCBI Taxonomy" id="28002"/>
    <lineage>
        <taxon>Eukaryota</taxon>
        <taxon>Metamonada</taxon>
        <taxon>Diplomonadida</taxon>
        <taxon>Hexamitidae</taxon>
        <taxon>Hexamitinae</taxon>
        <taxon>Hexamita</taxon>
    </lineage>
</organism>
<keyword evidence="3" id="KW-1185">Reference proteome</keyword>
<dbReference type="EMBL" id="CATOUU010000564">
    <property type="protein sequence ID" value="CAI9934304.1"/>
    <property type="molecule type" value="Genomic_DNA"/>
</dbReference>
<dbReference type="Proteomes" id="UP001642409">
    <property type="component" value="Unassembled WGS sequence"/>
</dbReference>
<evidence type="ECO:0000313" key="2">
    <source>
        <dbReference type="EMBL" id="CAL6021185.1"/>
    </source>
</evidence>
<comment type="caution">
    <text evidence="1">The sequence shown here is derived from an EMBL/GenBank/DDBJ whole genome shotgun (WGS) entry which is preliminary data.</text>
</comment>